<name>A0A0P0Z3I6_9HYPH</name>
<feature type="compositionally biased region" description="Polar residues" evidence="1">
    <location>
        <begin position="135"/>
        <end position="145"/>
    </location>
</feature>
<feature type="region of interest" description="Disordered" evidence="1">
    <location>
        <begin position="131"/>
        <end position="150"/>
    </location>
</feature>
<dbReference type="EMBL" id="LC066377">
    <property type="protein sequence ID" value="BAT28342.1"/>
    <property type="molecule type" value="Genomic_DNA"/>
</dbReference>
<reference evidence="2" key="1">
    <citation type="journal article" date="2015" name="Proc. Natl. Acad. Sci. U.S.A.">
        <title>Bacterial clade with the ribosomal RNA operon on a small plasmid rather than the chromosome.</title>
        <authorList>
            <person name="Anda M."/>
            <person name="Ohtsubo Y."/>
            <person name="Okubo T."/>
            <person name="Sugawara M."/>
            <person name="Nagata Y."/>
            <person name="Tsuda M."/>
            <person name="Minamisawa K."/>
            <person name="Mitsui H."/>
        </authorList>
    </citation>
    <scope>NUCLEOTIDE SEQUENCE</scope>
    <source>
        <strain evidence="2">JCM 14755</strain>
    </source>
</reference>
<sequence length="1113" mass="117759">MRLMRRGLALLALLLLIALIVVGGGAFFLLGTEAGQAVVRARAEGALARLMGPRFVTRLGDQSYELRRDGSLAVTWSDVGLAPRDRPEAETVIDHFGVAIRLVPLVSGGLEFGRFEVSGARIDLDSLILPRPTDSAAQPPSTTPVASGPDTLLGRSIGGLIQNAERHVGVLRNFHFDTLEFTDISIVGIPQLDGPGEDLHVARAELRRSESGGLDLVTAIDVSGMPVTLSGQARFSDETGRLDHMELRSGQLQLRDVAPPGDEADPLDERPFGTDIPFDLRLDLARKADDGPMSAELTVNAGAGALQLGTNHTRLKSARLALRYRSDTENVTILPSPFAFRDVAFTLSGTVSAAPSGSGTALDRLAFDLDVPDLRSTVGSGAERTGTLALAGTFDPAARLLRLDEASLATQAGSLTAEAQFGYGAPDSKAQLDVTASNLSAASIKAFWPFNIAGRARRWVLDHMGDAAKVRTGAIRIDTRRDRLDAAFGKLGLPRDDEFGIDLDIYGADLKTVGALPPLYAANGRLETRGDETRVTVDTAQVQGLETVRLSDSTVTLFKPTTGYRRDLMIDLAINARGDVPQILDIAARDPLNALRRLDIDPKKATGTGSVAAQASLRVGRYIEPEDQVLDWGVTAHLDKANPGSPIEGRNLEAMTGDLSIRPGRVEGKLSALMDSIPTELALTIPFGNDPGVARRIDAALAMNEERLAKLVPGLDGIVKGEFALNARIADGPTHLDADLTQAAIQIPTIAWSKGKGVAARLELDLQPDGQATKLSNITLKGDGFSAAGTAVTDGQGLRSAALTQLALNQGDDAKLTARRTDNGYAIDIKGSKFDARPILQDMKSTAGQDRSGKRARGSLDVVANIDSLGGFNGVAMQRFAMNYASRSGRLVGLSISGVAGEGQVAGDLSKRDGLDAISLSSANTGALLAFSGLYANMKGGRALLELSGTADRGYVGRLRMLDFTLVDEPRLERIVGSTPVQGKASLAQAVGKDLRTSQAYFDQASADLSYRDGALRVANGIVRGPVFGSSFDGQIYDRDSRIDISGSFMPAYGINRVFGALPLVGQILGNGNEGGLIGITYRLAGPFGAPTLTVNPISLIAPGIFRQIFAYE</sequence>
<evidence type="ECO:0000256" key="1">
    <source>
        <dbReference type="SAM" id="MobiDB-lite"/>
    </source>
</evidence>
<accession>A0A0P0Z3I6</accession>
<dbReference type="RefSeq" id="WP_062226198.1">
    <property type="nucleotide sequence ID" value="NZ_BBWR01000002.1"/>
</dbReference>
<proteinExistence type="predicted"/>
<organism evidence="2">
    <name type="scientific">Aureimonas frigidaquae</name>
    <dbReference type="NCBI Taxonomy" id="424757"/>
    <lineage>
        <taxon>Bacteria</taxon>
        <taxon>Pseudomonadati</taxon>
        <taxon>Pseudomonadota</taxon>
        <taxon>Alphaproteobacteria</taxon>
        <taxon>Hyphomicrobiales</taxon>
        <taxon>Aurantimonadaceae</taxon>
        <taxon>Aureimonas</taxon>
    </lineage>
</organism>
<dbReference type="AlphaFoldDB" id="A0A0P0Z3I6"/>
<dbReference type="OrthoDB" id="7161641at2"/>
<evidence type="ECO:0000313" key="2">
    <source>
        <dbReference type="EMBL" id="BAT28342.1"/>
    </source>
</evidence>
<protein>
    <submittedName>
        <fullName evidence="2">Uncharacterized protein</fullName>
    </submittedName>
</protein>